<proteinExistence type="predicted"/>
<dbReference type="AlphaFoldDB" id="A0AAD6V3A9"/>
<dbReference type="EMBL" id="JARJCW010000059">
    <property type="protein sequence ID" value="KAJ7201386.1"/>
    <property type="molecule type" value="Genomic_DNA"/>
</dbReference>
<dbReference type="Proteomes" id="UP001219525">
    <property type="component" value="Unassembled WGS sequence"/>
</dbReference>
<comment type="caution">
    <text evidence="1">The sequence shown here is derived from an EMBL/GenBank/DDBJ whole genome shotgun (WGS) entry which is preliminary data.</text>
</comment>
<name>A0AAD6V3A9_9AGAR</name>
<organism evidence="1 2">
    <name type="scientific">Mycena pura</name>
    <dbReference type="NCBI Taxonomy" id="153505"/>
    <lineage>
        <taxon>Eukaryota</taxon>
        <taxon>Fungi</taxon>
        <taxon>Dikarya</taxon>
        <taxon>Basidiomycota</taxon>
        <taxon>Agaricomycotina</taxon>
        <taxon>Agaricomycetes</taxon>
        <taxon>Agaricomycetidae</taxon>
        <taxon>Agaricales</taxon>
        <taxon>Marasmiineae</taxon>
        <taxon>Mycenaceae</taxon>
        <taxon>Mycena</taxon>
    </lineage>
</organism>
<accession>A0AAD6V3A9</accession>
<protein>
    <submittedName>
        <fullName evidence="1">Uncharacterized protein</fullName>
    </submittedName>
</protein>
<evidence type="ECO:0000313" key="2">
    <source>
        <dbReference type="Proteomes" id="UP001219525"/>
    </source>
</evidence>
<gene>
    <name evidence="1" type="ORF">GGX14DRAFT_571513</name>
</gene>
<keyword evidence="2" id="KW-1185">Reference proteome</keyword>
<evidence type="ECO:0000313" key="1">
    <source>
        <dbReference type="EMBL" id="KAJ7201386.1"/>
    </source>
</evidence>
<reference evidence="1" key="1">
    <citation type="submission" date="2023-03" db="EMBL/GenBank/DDBJ databases">
        <title>Massive genome expansion in bonnet fungi (Mycena s.s.) driven by repeated elements and novel gene families across ecological guilds.</title>
        <authorList>
            <consortium name="Lawrence Berkeley National Laboratory"/>
            <person name="Harder C.B."/>
            <person name="Miyauchi S."/>
            <person name="Viragh M."/>
            <person name="Kuo A."/>
            <person name="Thoen E."/>
            <person name="Andreopoulos B."/>
            <person name="Lu D."/>
            <person name="Skrede I."/>
            <person name="Drula E."/>
            <person name="Henrissat B."/>
            <person name="Morin E."/>
            <person name="Kohler A."/>
            <person name="Barry K."/>
            <person name="LaButti K."/>
            <person name="Morin E."/>
            <person name="Salamov A."/>
            <person name="Lipzen A."/>
            <person name="Mereny Z."/>
            <person name="Hegedus B."/>
            <person name="Baldrian P."/>
            <person name="Stursova M."/>
            <person name="Weitz H."/>
            <person name="Taylor A."/>
            <person name="Grigoriev I.V."/>
            <person name="Nagy L.G."/>
            <person name="Martin F."/>
            <person name="Kauserud H."/>
        </authorList>
    </citation>
    <scope>NUCLEOTIDE SEQUENCE</scope>
    <source>
        <strain evidence="1">9144</strain>
    </source>
</reference>
<sequence length="383" mass="42448">MAYFGQIQNVGLQERRDRFDAVNNTEQHKNPKRRVRLKAALRDAIGDDPAKAQEELTAWLNSLQSRHNPLTLKHIEGTIEIYASTVAVWSPHIPHENYWLQNVVKKHAPALLLYYARSAKGTGGCDHIKASTLVAYTNRLITQIAFRTHSVNGDKPAVLLLIERSASLELALDRHANEKLVYGDLELLLIIQTALTDSASGPTRLAKIHNIFALLLLFFTGLRPASYPKFLKEGKYPRLKQLQIERSGVLEFRTKLRITDLKGSFGVIGAQVVFNLSSPKLWSNVIFDINLYLIVYLMERGALEGISDLIEDERSELKIKPEMADEPLFCKMGPGGRAFDVSTPIMAQSISKMSTGMASAAGLVGGSGYLLSAVQGAIGRPMN</sequence>